<evidence type="ECO:0000313" key="1">
    <source>
        <dbReference type="EMBL" id="WUV47688.1"/>
    </source>
</evidence>
<dbReference type="Proteomes" id="UP001432062">
    <property type="component" value="Chromosome"/>
</dbReference>
<reference evidence="1" key="1">
    <citation type="submission" date="2022-10" db="EMBL/GenBank/DDBJ databases">
        <title>The complete genomes of actinobacterial strains from the NBC collection.</title>
        <authorList>
            <person name="Joergensen T.S."/>
            <person name="Alvarez Arevalo M."/>
            <person name="Sterndorff E.B."/>
            <person name="Faurdal D."/>
            <person name="Vuksanovic O."/>
            <person name="Mourched A.-S."/>
            <person name="Charusanti P."/>
            <person name="Shaw S."/>
            <person name="Blin K."/>
            <person name="Weber T."/>
        </authorList>
    </citation>
    <scope>NUCLEOTIDE SEQUENCE</scope>
    <source>
        <strain evidence="1">NBC_01482</strain>
    </source>
</reference>
<sequence>MGFAGHWDLVEHYPRGTFAVLDRAGHALPHEQGDLVKALITEWLRRVQEHRPA</sequence>
<gene>
    <name evidence="1" type="ORF">OG563_05500</name>
</gene>
<keyword evidence="2" id="KW-1185">Reference proteome</keyword>
<evidence type="ECO:0000313" key="2">
    <source>
        <dbReference type="Proteomes" id="UP001432062"/>
    </source>
</evidence>
<dbReference type="SUPFAM" id="SSF53474">
    <property type="entry name" value="alpha/beta-Hydrolases"/>
    <property type="match status" value="1"/>
</dbReference>
<organism evidence="1 2">
    <name type="scientific">Nocardia vinacea</name>
    <dbReference type="NCBI Taxonomy" id="96468"/>
    <lineage>
        <taxon>Bacteria</taxon>
        <taxon>Bacillati</taxon>
        <taxon>Actinomycetota</taxon>
        <taxon>Actinomycetes</taxon>
        <taxon>Mycobacteriales</taxon>
        <taxon>Nocardiaceae</taxon>
        <taxon>Nocardia</taxon>
    </lineage>
</organism>
<dbReference type="Gene3D" id="3.40.50.1820">
    <property type="entry name" value="alpha/beta hydrolase"/>
    <property type="match status" value="1"/>
</dbReference>
<dbReference type="InterPro" id="IPR029058">
    <property type="entry name" value="AB_hydrolase_fold"/>
</dbReference>
<dbReference type="RefSeq" id="WP_329411799.1">
    <property type="nucleotide sequence ID" value="NZ_CP109441.1"/>
</dbReference>
<name>A0ABZ1YXD7_9NOCA</name>
<accession>A0ABZ1YXD7</accession>
<protein>
    <recommendedName>
        <fullName evidence="3">Alpha/beta hydrolase</fullName>
    </recommendedName>
</protein>
<proteinExistence type="predicted"/>
<dbReference type="EMBL" id="CP109441">
    <property type="protein sequence ID" value="WUV47688.1"/>
    <property type="molecule type" value="Genomic_DNA"/>
</dbReference>
<evidence type="ECO:0008006" key="3">
    <source>
        <dbReference type="Google" id="ProtNLM"/>
    </source>
</evidence>